<accession>A0A348ALI4</accession>
<dbReference type="EMBL" id="AP018449">
    <property type="protein sequence ID" value="BBB91932.1"/>
    <property type="molecule type" value="Genomic_DNA"/>
</dbReference>
<protein>
    <submittedName>
        <fullName evidence="1">Uncharacterized protein</fullName>
    </submittedName>
</protein>
<reference evidence="1 2" key="1">
    <citation type="journal article" date="2018" name="Int. J. Syst. Evol. Microbiol.">
        <title>Methylomusa anaerophila gen. nov., sp. nov., an anaerobic methanol-utilizing bacterium isolated from a microbial fuel cell.</title>
        <authorList>
            <person name="Amano N."/>
            <person name="Yamamuro A."/>
            <person name="Miyahara M."/>
            <person name="Kouzuma A."/>
            <person name="Abe T."/>
            <person name="Watanabe K."/>
        </authorList>
    </citation>
    <scope>NUCLEOTIDE SEQUENCE [LARGE SCALE GENOMIC DNA]</scope>
    <source>
        <strain evidence="1 2">MMFC1</strain>
    </source>
</reference>
<sequence length="62" mass="6899">MRRDKSEYYVKTGIIGGKDAMQSAISQSNLIRVSVTEYRGNNLKTIEGVMCRVTSKLFAGII</sequence>
<dbReference type="Proteomes" id="UP000276437">
    <property type="component" value="Chromosome"/>
</dbReference>
<gene>
    <name evidence="1" type="ORF">MAMMFC1_02617</name>
</gene>
<organism evidence="1 2">
    <name type="scientific">Methylomusa anaerophila</name>
    <dbReference type="NCBI Taxonomy" id="1930071"/>
    <lineage>
        <taxon>Bacteria</taxon>
        <taxon>Bacillati</taxon>
        <taxon>Bacillota</taxon>
        <taxon>Negativicutes</taxon>
        <taxon>Selenomonadales</taxon>
        <taxon>Sporomusaceae</taxon>
        <taxon>Methylomusa</taxon>
    </lineage>
</organism>
<evidence type="ECO:0000313" key="1">
    <source>
        <dbReference type="EMBL" id="BBB91932.1"/>
    </source>
</evidence>
<dbReference type="AlphaFoldDB" id="A0A348ALI4"/>
<dbReference type="KEGG" id="mana:MAMMFC1_02617"/>
<proteinExistence type="predicted"/>
<name>A0A348ALI4_9FIRM</name>
<evidence type="ECO:0000313" key="2">
    <source>
        <dbReference type="Proteomes" id="UP000276437"/>
    </source>
</evidence>
<keyword evidence="2" id="KW-1185">Reference proteome</keyword>